<dbReference type="AlphaFoldDB" id="A0AAU9Q5C3"/>
<gene>
    <name evidence="1" type="ORF">THF1D04_260028</name>
</gene>
<reference evidence="1" key="1">
    <citation type="submission" date="2022-01" db="EMBL/GenBank/DDBJ databases">
        <authorList>
            <person name="Lagorce A."/>
        </authorList>
    </citation>
    <scope>NUCLEOTIDE SEQUENCE</scope>
    <source>
        <strain evidence="1">Th15_F1_D04</strain>
    </source>
</reference>
<dbReference type="EMBL" id="CAKMTQ010000019">
    <property type="protein sequence ID" value="CAH1529708.1"/>
    <property type="molecule type" value="Genomic_DNA"/>
</dbReference>
<sequence length="58" mass="6762">MIYKNLNLTGLNNQKAYFDSHGKKEGNNKFCYSKLALINIWFGLLESSEFKINIQIFT</sequence>
<accession>A0AAU9Q5C3</accession>
<dbReference type="Proteomes" id="UP001295420">
    <property type="component" value="Unassembled WGS sequence"/>
</dbReference>
<name>A0AAU9Q5C3_9VIBR</name>
<protein>
    <submittedName>
        <fullName evidence="1">Uncharacterized protein</fullName>
    </submittedName>
</protein>
<evidence type="ECO:0000313" key="1">
    <source>
        <dbReference type="EMBL" id="CAH1529708.1"/>
    </source>
</evidence>
<organism evidence="1 2">
    <name type="scientific">Vibrio owensii</name>
    <dbReference type="NCBI Taxonomy" id="696485"/>
    <lineage>
        <taxon>Bacteria</taxon>
        <taxon>Pseudomonadati</taxon>
        <taxon>Pseudomonadota</taxon>
        <taxon>Gammaproteobacteria</taxon>
        <taxon>Vibrionales</taxon>
        <taxon>Vibrionaceae</taxon>
        <taxon>Vibrio</taxon>
    </lineage>
</organism>
<comment type="caution">
    <text evidence="1">The sequence shown here is derived from an EMBL/GenBank/DDBJ whole genome shotgun (WGS) entry which is preliminary data.</text>
</comment>
<evidence type="ECO:0000313" key="2">
    <source>
        <dbReference type="Proteomes" id="UP001295420"/>
    </source>
</evidence>
<proteinExistence type="predicted"/>